<keyword evidence="2" id="KW-0732">Signal</keyword>
<proteinExistence type="predicted"/>
<sequence>MQRLVLFCALWAAFPVGAQTSSRGSVFCCVDNGHQVCGDVLPPQCFGKSYREMSPQGTVRRVVEAPPTPEQLARREAEERARRAELTRQRAEMRRNQSLLETYSSVADIDARRDRAIEGVELELKQAEARHEQLMKRREALNREIEFYQKRAMPTTLAAAVRDMDSELSAQTSVIEAKRRDIESIRTRYEQDRSRYITLTESRPPGYVAPR</sequence>
<feature type="signal peptide" evidence="2">
    <location>
        <begin position="1"/>
        <end position="18"/>
    </location>
</feature>
<accession>A0A6C2CWI9</accession>
<name>A0A6C2CWI9_9RHOO</name>
<keyword evidence="4" id="KW-1185">Reference proteome</keyword>
<dbReference type="EMBL" id="SDKK01000009">
    <property type="protein sequence ID" value="TYC58490.1"/>
    <property type="molecule type" value="Genomic_DNA"/>
</dbReference>
<evidence type="ECO:0000313" key="4">
    <source>
        <dbReference type="Proteomes" id="UP000389128"/>
    </source>
</evidence>
<protein>
    <recommendedName>
        <fullName evidence="5">DUF4124 domain-containing protein</fullName>
    </recommendedName>
</protein>
<feature type="coiled-coil region" evidence="1">
    <location>
        <begin position="74"/>
        <end position="151"/>
    </location>
</feature>
<organism evidence="3 4">
    <name type="scientific">Zoogloea oleivorans</name>
    <dbReference type="NCBI Taxonomy" id="1552750"/>
    <lineage>
        <taxon>Bacteria</taxon>
        <taxon>Pseudomonadati</taxon>
        <taxon>Pseudomonadota</taxon>
        <taxon>Betaproteobacteria</taxon>
        <taxon>Rhodocyclales</taxon>
        <taxon>Zoogloeaceae</taxon>
        <taxon>Zoogloea</taxon>
    </lineage>
</organism>
<dbReference type="RefSeq" id="WP_148579190.1">
    <property type="nucleotide sequence ID" value="NZ_SDKK01000009.1"/>
</dbReference>
<evidence type="ECO:0000256" key="2">
    <source>
        <dbReference type="SAM" id="SignalP"/>
    </source>
</evidence>
<keyword evidence="1" id="KW-0175">Coiled coil</keyword>
<gene>
    <name evidence="3" type="ORF">ETQ85_11465</name>
</gene>
<dbReference type="Proteomes" id="UP000389128">
    <property type="component" value="Unassembled WGS sequence"/>
</dbReference>
<evidence type="ECO:0008006" key="5">
    <source>
        <dbReference type="Google" id="ProtNLM"/>
    </source>
</evidence>
<evidence type="ECO:0000256" key="1">
    <source>
        <dbReference type="SAM" id="Coils"/>
    </source>
</evidence>
<feature type="chain" id="PRO_5025436920" description="DUF4124 domain-containing protein" evidence="2">
    <location>
        <begin position="19"/>
        <end position="211"/>
    </location>
</feature>
<evidence type="ECO:0000313" key="3">
    <source>
        <dbReference type="EMBL" id="TYC58490.1"/>
    </source>
</evidence>
<reference evidence="3 4" key="1">
    <citation type="submission" date="2019-01" db="EMBL/GenBank/DDBJ databases">
        <title>Zoogloea oleivorans genome sequencing and assembly.</title>
        <authorList>
            <person name="Tancsics A."/>
            <person name="Farkas M."/>
            <person name="Kriszt B."/>
            <person name="Maroti G."/>
            <person name="Horvath B."/>
        </authorList>
    </citation>
    <scope>NUCLEOTIDE SEQUENCE [LARGE SCALE GENOMIC DNA]</scope>
    <source>
        <strain evidence="3 4">Buc</strain>
    </source>
</reference>
<dbReference type="OrthoDB" id="5298412at2"/>
<dbReference type="AlphaFoldDB" id="A0A6C2CWI9"/>
<comment type="caution">
    <text evidence="3">The sequence shown here is derived from an EMBL/GenBank/DDBJ whole genome shotgun (WGS) entry which is preliminary data.</text>
</comment>